<evidence type="ECO:0000256" key="1">
    <source>
        <dbReference type="SAM" id="Phobius"/>
    </source>
</evidence>
<keyword evidence="1" id="KW-1133">Transmembrane helix</keyword>
<keyword evidence="1" id="KW-0812">Transmembrane</keyword>
<proteinExistence type="predicted"/>
<feature type="transmembrane region" description="Helical" evidence="1">
    <location>
        <begin position="28"/>
        <end position="46"/>
    </location>
</feature>
<sequence>MQYIHNRKSLLYIIENIETLNTFTPLEIIFLNYIFFSVVIIIATIFRMPFTECVNYFLSAQNIYHLVIINRQHE</sequence>
<organism evidence="2 3">
    <name type="scientific">Vespula maculifrons</name>
    <name type="common">Eastern yellow jacket</name>
    <name type="synonym">Wasp</name>
    <dbReference type="NCBI Taxonomy" id="7453"/>
    <lineage>
        <taxon>Eukaryota</taxon>
        <taxon>Metazoa</taxon>
        <taxon>Ecdysozoa</taxon>
        <taxon>Arthropoda</taxon>
        <taxon>Hexapoda</taxon>
        <taxon>Insecta</taxon>
        <taxon>Pterygota</taxon>
        <taxon>Neoptera</taxon>
        <taxon>Endopterygota</taxon>
        <taxon>Hymenoptera</taxon>
        <taxon>Apocrita</taxon>
        <taxon>Aculeata</taxon>
        <taxon>Vespoidea</taxon>
        <taxon>Vespidae</taxon>
        <taxon>Vespinae</taxon>
        <taxon>Vespula</taxon>
    </lineage>
</organism>
<keyword evidence="1" id="KW-0472">Membrane</keyword>
<gene>
    <name evidence="2" type="ORF">V1477_016566</name>
</gene>
<accession>A0ABD2B8P5</accession>
<protein>
    <submittedName>
        <fullName evidence="2">Uncharacterized protein</fullName>
    </submittedName>
</protein>
<evidence type="ECO:0000313" key="2">
    <source>
        <dbReference type="EMBL" id="KAL2729085.1"/>
    </source>
</evidence>
<name>A0ABD2B8P5_VESMC</name>
<dbReference type="AlphaFoldDB" id="A0ABD2B8P5"/>
<reference evidence="2 3" key="1">
    <citation type="journal article" date="2024" name="Ann. Entomol. Soc. Am.">
        <title>Genomic analyses of the southern and eastern yellowjacket wasps (Hymenoptera: Vespidae) reveal evolutionary signatures of social life.</title>
        <authorList>
            <person name="Catto M.A."/>
            <person name="Caine P.B."/>
            <person name="Orr S.E."/>
            <person name="Hunt B.G."/>
            <person name="Goodisman M.A.D."/>
        </authorList>
    </citation>
    <scope>NUCLEOTIDE SEQUENCE [LARGE SCALE GENOMIC DNA]</scope>
    <source>
        <strain evidence="2">232</strain>
        <tissue evidence="2">Head and thorax</tissue>
    </source>
</reference>
<evidence type="ECO:0000313" key="3">
    <source>
        <dbReference type="Proteomes" id="UP001607303"/>
    </source>
</evidence>
<dbReference type="EMBL" id="JAYRBN010000098">
    <property type="protein sequence ID" value="KAL2729085.1"/>
    <property type="molecule type" value="Genomic_DNA"/>
</dbReference>
<keyword evidence="3" id="KW-1185">Reference proteome</keyword>
<dbReference type="Proteomes" id="UP001607303">
    <property type="component" value="Unassembled WGS sequence"/>
</dbReference>
<comment type="caution">
    <text evidence="2">The sequence shown here is derived from an EMBL/GenBank/DDBJ whole genome shotgun (WGS) entry which is preliminary data.</text>
</comment>